<gene>
    <name evidence="1" type="ORF">BILFYP9_02758</name>
</gene>
<sequence length="70" mass="8005">MCSAKPKSLFPRRLFSESEKGCQVKIGNETEYVTYAVGYVDIDDLLEYNIYSIVQGGSKDAYHNETDKCW</sequence>
<accession>A0A6N2VPM4</accession>
<protein>
    <submittedName>
        <fullName evidence="1">Uncharacterized protein</fullName>
    </submittedName>
</protein>
<name>A0A6N2VPM4_9BACE</name>
<proteinExistence type="predicted"/>
<reference evidence="1" key="1">
    <citation type="submission" date="2019-11" db="EMBL/GenBank/DDBJ databases">
        <authorList>
            <person name="Feng L."/>
        </authorList>
    </citation>
    <scope>NUCLEOTIDE SEQUENCE</scope>
    <source>
        <strain evidence="1">BintestinalisLFYP9</strain>
    </source>
</reference>
<dbReference type="AlphaFoldDB" id="A0A6N2VPM4"/>
<dbReference type="EMBL" id="CACRSU010000029">
    <property type="protein sequence ID" value="VYT31910.1"/>
    <property type="molecule type" value="Genomic_DNA"/>
</dbReference>
<evidence type="ECO:0000313" key="1">
    <source>
        <dbReference type="EMBL" id="VYT31910.1"/>
    </source>
</evidence>
<organism evidence="1">
    <name type="scientific">Bacteroides intestinalis</name>
    <dbReference type="NCBI Taxonomy" id="329854"/>
    <lineage>
        <taxon>Bacteria</taxon>
        <taxon>Pseudomonadati</taxon>
        <taxon>Bacteroidota</taxon>
        <taxon>Bacteroidia</taxon>
        <taxon>Bacteroidales</taxon>
        <taxon>Bacteroidaceae</taxon>
        <taxon>Bacteroides</taxon>
    </lineage>
</organism>